<dbReference type="AlphaFoldDB" id="A0AAE8N2R9"/>
<organism evidence="1 2">
    <name type="scientific">Cephalotrichum gorgonifer</name>
    <dbReference type="NCBI Taxonomy" id="2041049"/>
    <lineage>
        <taxon>Eukaryota</taxon>
        <taxon>Fungi</taxon>
        <taxon>Dikarya</taxon>
        <taxon>Ascomycota</taxon>
        <taxon>Pezizomycotina</taxon>
        <taxon>Sordariomycetes</taxon>
        <taxon>Hypocreomycetidae</taxon>
        <taxon>Microascales</taxon>
        <taxon>Microascaceae</taxon>
        <taxon>Cephalotrichum</taxon>
    </lineage>
</organism>
<dbReference type="EMBL" id="ONZQ02000012">
    <property type="protein sequence ID" value="SPO05225.1"/>
    <property type="molecule type" value="Genomic_DNA"/>
</dbReference>
<gene>
    <name evidence="1" type="ORF">DNG_07912</name>
</gene>
<evidence type="ECO:0000313" key="1">
    <source>
        <dbReference type="EMBL" id="SPO05225.1"/>
    </source>
</evidence>
<keyword evidence="2" id="KW-1185">Reference proteome</keyword>
<reference evidence="1" key="1">
    <citation type="submission" date="2018-03" db="EMBL/GenBank/DDBJ databases">
        <authorList>
            <person name="Guldener U."/>
        </authorList>
    </citation>
    <scope>NUCLEOTIDE SEQUENCE</scope>
</reference>
<dbReference type="Proteomes" id="UP001187682">
    <property type="component" value="Unassembled WGS sequence"/>
</dbReference>
<protein>
    <submittedName>
        <fullName evidence="1">Uncharacterized protein</fullName>
    </submittedName>
</protein>
<comment type="caution">
    <text evidence="1">The sequence shown here is derived from an EMBL/GenBank/DDBJ whole genome shotgun (WGS) entry which is preliminary data.</text>
</comment>
<evidence type="ECO:0000313" key="2">
    <source>
        <dbReference type="Proteomes" id="UP001187682"/>
    </source>
</evidence>
<accession>A0AAE8N2R9</accession>
<sequence>MRDPDADADAGSCMCKYVKHLRICYVCQNESTVLISERLCPPAKRSGVFGSCDDGIASGRNRTQYQCWQCKDNVMRISQAARELTRA</sequence>
<name>A0AAE8N2R9_9PEZI</name>
<proteinExistence type="predicted"/>